<evidence type="ECO:0000313" key="1">
    <source>
        <dbReference type="EMBL" id="GAF69705.1"/>
    </source>
</evidence>
<protein>
    <recommendedName>
        <fullName evidence="2">N-acetyltransferase domain-containing protein</fullName>
    </recommendedName>
</protein>
<dbReference type="InterPro" id="IPR016181">
    <property type="entry name" value="Acyl_CoA_acyltransferase"/>
</dbReference>
<proteinExistence type="predicted"/>
<gene>
    <name evidence="1" type="ORF">S01H1_04954</name>
</gene>
<dbReference type="SUPFAM" id="SSF55729">
    <property type="entry name" value="Acyl-CoA N-acyltransferases (Nat)"/>
    <property type="match status" value="1"/>
</dbReference>
<accession>X0T0W7</accession>
<comment type="caution">
    <text evidence="1">The sequence shown here is derived from an EMBL/GenBank/DDBJ whole genome shotgun (WGS) entry which is preliminary data.</text>
</comment>
<sequence>MRDGAGGDPLGIVVYSHPPLELSLRNRATGGVFSRNPKRLNRSLRILRRLVIHPDLRGCGLGHYLVRKTLPLVGTEYVECLAAMGEFNPVFEKAGMQRIGQYDIPEKRKAALEALRDMDVDPNSRVFPMQVCRRRRVREIVSRVVYDWYAATTGGGECRVARQSPRLLAQTFRGVICSRPVYYLWRKKTAA</sequence>
<dbReference type="EMBL" id="BARS01002585">
    <property type="protein sequence ID" value="GAF69705.1"/>
    <property type="molecule type" value="Genomic_DNA"/>
</dbReference>
<evidence type="ECO:0008006" key="2">
    <source>
        <dbReference type="Google" id="ProtNLM"/>
    </source>
</evidence>
<reference evidence="1" key="1">
    <citation type="journal article" date="2014" name="Front. Microbiol.">
        <title>High frequency of phylogenetically diverse reductive dehalogenase-homologous genes in deep subseafloor sedimentary metagenomes.</title>
        <authorList>
            <person name="Kawai M."/>
            <person name="Futagami T."/>
            <person name="Toyoda A."/>
            <person name="Takaki Y."/>
            <person name="Nishi S."/>
            <person name="Hori S."/>
            <person name="Arai W."/>
            <person name="Tsubouchi T."/>
            <person name="Morono Y."/>
            <person name="Uchiyama I."/>
            <person name="Ito T."/>
            <person name="Fujiyama A."/>
            <person name="Inagaki F."/>
            <person name="Takami H."/>
        </authorList>
    </citation>
    <scope>NUCLEOTIDE SEQUENCE</scope>
    <source>
        <strain evidence="1">Expedition CK06-06</strain>
    </source>
</reference>
<name>X0T0W7_9ZZZZ</name>
<dbReference type="AlphaFoldDB" id="X0T0W7"/>
<organism evidence="1">
    <name type="scientific">marine sediment metagenome</name>
    <dbReference type="NCBI Taxonomy" id="412755"/>
    <lineage>
        <taxon>unclassified sequences</taxon>
        <taxon>metagenomes</taxon>
        <taxon>ecological metagenomes</taxon>
    </lineage>
</organism>